<dbReference type="InterPro" id="IPR020846">
    <property type="entry name" value="MFS_dom"/>
</dbReference>
<feature type="domain" description="Major facilitator superfamily (MFS) profile" evidence="7">
    <location>
        <begin position="19"/>
        <end position="495"/>
    </location>
</feature>
<evidence type="ECO:0000256" key="5">
    <source>
        <dbReference type="ARBA" id="ARBA00023136"/>
    </source>
</evidence>
<dbReference type="EMBL" id="JAAAWN010000025">
    <property type="protein sequence ID" value="NDV92609.1"/>
    <property type="molecule type" value="Genomic_DNA"/>
</dbReference>
<proteinExistence type="predicted"/>
<dbReference type="PANTHER" id="PTHR42718">
    <property type="entry name" value="MAJOR FACILITATOR SUPERFAMILY MULTIDRUG TRANSPORTER MFSC"/>
    <property type="match status" value="1"/>
</dbReference>
<keyword evidence="9" id="KW-1185">Reference proteome</keyword>
<feature type="transmembrane region" description="Helical" evidence="6">
    <location>
        <begin position="108"/>
        <end position="132"/>
    </location>
</feature>
<evidence type="ECO:0000256" key="4">
    <source>
        <dbReference type="ARBA" id="ARBA00022989"/>
    </source>
</evidence>
<feature type="transmembrane region" description="Helical" evidence="6">
    <location>
        <begin position="239"/>
        <end position="257"/>
    </location>
</feature>
<feature type="transmembrane region" description="Helical" evidence="6">
    <location>
        <begin position="54"/>
        <end position="78"/>
    </location>
</feature>
<feature type="transmembrane region" description="Helical" evidence="6">
    <location>
        <begin position="372"/>
        <end position="392"/>
    </location>
</feature>
<feature type="transmembrane region" description="Helical" evidence="6">
    <location>
        <begin position="175"/>
        <end position="195"/>
    </location>
</feature>
<dbReference type="Gene3D" id="1.20.1250.20">
    <property type="entry name" value="MFS general substrate transporter like domains"/>
    <property type="match status" value="2"/>
</dbReference>
<dbReference type="InterPro" id="IPR036259">
    <property type="entry name" value="MFS_trans_sf"/>
</dbReference>
<evidence type="ECO:0000256" key="2">
    <source>
        <dbReference type="ARBA" id="ARBA00022448"/>
    </source>
</evidence>
<dbReference type="GO" id="GO:0022857">
    <property type="term" value="F:transmembrane transporter activity"/>
    <property type="evidence" value="ECO:0007669"/>
    <property type="project" value="InterPro"/>
</dbReference>
<protein>
    <submittedName>
        <fullName evidence="8">MFS transporter</fullName>
    </submittedName>
</protein>
<feature type="transmembrane region" description="Helical" evidence="6">
    <location>
        <begin position="144"/>
        <end position="163"/>
    </location>
</feature>
<gene>
    <name evidence="8" type="ORF">GTH32_15650</name>
</gene>
<keyword evidence="3 6" id="KW-0812">Transmembrane</keyword>
<evidence type="ECO:0000313" key="8">
    <source>
        <dbReference type="EMBL" id="NDV92609.1"/>
    </source>
</evidence>
<organism evidence="8 9">
    <name type="scientific">Alteromonas profundi</name>
    <dbReference type="NCBI Taxonomy" id="2696062"/>
    <lineage>
        <taxon>Bacteria</taxon>
        <taxon>Pseudomonadati</taxon>
        <taxon>Pseudomonadota</taxon>
        <taxon>Gammaproteobacteria</taxon>
        <taxon>Alteromonadales</taxon>
        <taxon>Alteromonadaceae</taxon>
        <taxon>Alteromonas/Salinimonas group</taxon>
        <taxon>Alteromonas</taxon>
    </lineage>
</organism>
<evidence type="ECO:0000259" key="7">
    <source>
        <dbReference type="PROSITE" id="PS50850"/>
    </source>
</evidence>
<evidence type="ECO:0000256" key="1">
    <source>
        <dbReference type="ARBA" id="ARBA00004141"/>
    </source>
</evidence>
<feature type="transmembrane region" description="Helical" evidence="6">
    <location>
        <begin position="344"/>
        <end position="360"/>
    </location>
</feature>
<dbReference type="PROSITE" id="PS50850">
    <property type="entry name" value="MFS"/>
    <property type="match status" value="1"/>
</dbReference>
<dbReference type="SUPFAM" id="SSF103473">
    <property type="entry name" value="MFS general substrate transporter"/>
    <property type="match status" value="1"/>
</dbReference>
<feature type="transmembrane region" description="Helical" evidence="6">
    <location>
        <begin position="12"/>
        <end position="34"/>
    </location>
</feature>
<evidence type="ECO:0000313" key="9">
    <source>
        <dbReference type="Proteomes" id="UP000470213"/>
    </source>
</evidence>
<keyword evidence="2" id="KW-0813">Transport</keyword>
<dbReference type="PANTHER" id="PTHR42718:SF9">
    <property type="entry name" value="MAJOR FACILITATOR SUPERFAMILY MULTIDRUG TRANSPORTER MFSC"/>
    <property type="match status" value="1"/>
</dbReference>
<dbReference type="Pfam" id="PF07690">
    <property type="entry name" value="MFS_1"/>
    <property type="match status" value="1"/>
</dbReference>
<comment type="caution">
    <text evidence="8">The sequence shown here is derived from an EMBL/GenBank/DDBJ whole genome shotgun (WGS) entry which is preliminary data.</text>
</comment>
<name>A0A7X5RMB7_9ALTE</name>
<sequence>MSAANPQPAPAIPAKVLAALTGIFISAMMAGLNSRVGSLGLSDVQGALGFAPDGASWITTSYTAGEILITPFATWFAITLSVRRFHTIAIAIASAIAIYLPFVQSLDLLVVLRFVQGMASGALVPLLMMMALKALPLHIRLHGLALYAMTATFSPNIAIWLSGQWLDALHVWQLTYWQILPICAVAIALVNWGAPKEPVKYARFAQGDWLGMAFGVVSMVLLTIALTQGERLDWLNSKLITLFLINGSILFGLFLLCEWHHPTPFIELRLLGRRNLGLGALIFTLLLMVMMSATALPMTFLSVVHEYRVYQAVPLALIIALPQLVLGSIVALLLYKKWIDARKVFALGLAALAAACFVAAQVNMEWHRTEFYFAQVLQAIGQPMAVVSMLFLMTSVVDPKEGPYFSGIINTLRVIGSLLGGVLVGHLMVTRTQFHSTVLSGHAAMTHGNPPQNLAEQIAMQSVTLSVADVYNLFAITACLMIPMALSMKYIPAPNTNS</sequence>
<reference evidence="8 9" key="1">
    <citation type="submission" date="2020-01" db="EMBL/GenBank/DDBJ databases">
        <authorList>
            <person name="Chen J."/>
            <person name="Zhu S."/>
            <person name="Yang J."/>
        </authorList>
    </citation>
    <scope>NUCLEOTIDE SEQUENCE [LARGE SCALE GENOMIC DNA]</scope>
    <source>
        <strain evidence="8 9">345S023</strain>
    </source>
</reference>
<dbReference type="AlphaFoldDB" id="A0A7X5RMB7"/>
<feature type="transmembrane region" description="Helical" evidence="6">
    <location>
        <begin position="312"/>
        <end position="335"/>
    </location>
</feature>
<feature type="transmembrane region" description="Helical" evidence="6">
    <location>
        <begin position="207"/>
        <end position="227"/>
    </location>
</feature>
<keyword evidence="4 6" id="KW-1133">Transmembrane helix</keyword>
<comment type="subcellular location">
    <subcellularLocation>
        <location evidence="1">Membrane</location>
        <topology evidence="1">Multi-pass membrane protein</topology>
    </subcellularLocation>
</comment>
<feature type="transmembrane region" description="Helical" evidence="6">
    <location>
        <begin position="470"/>
        <end position="491"/>
    </location>
</feature>
<evidence type="ECO:0000256" key="3">
    <source>
        <dbReference type="ARBA" id="ARBA00022692"/>
    </source>
</evidence>
<accession>A0A7X5RMB7</accession>
<dbReference type="GO" id="GO:0016020">
    <property type="term" value="C:membrane"/>
    <property type="evidence" value="ECO:0007669"/>
    <property type="project" value="UniProtKB-SubCell"/>
</dbReference>
<dbReference type="RefSeq" id="WP_163087482.1">
    <property type="nucleotide sequence ID" value="NZ_JAAAWN010000025.1"/>
</dbReference>
<keyword evidence="5 6" id="KW-0472">Membrane</keyword>
<dbReference type="InterPro" id="IPR011701">
    <property type="entry name" value="MFS"/>
</dbReference>
<feature type="transmembrane region" description="Helical" evidence="6">
    <location>
        <begin position="278"/>
        <end position="300"/>
    </location>
</feature>
<feature type="transmembrane region" description="Helical" evidence="6">
    <location>
        <begin position="404"/>
        <end position="429"/>
    </location>
</feature>
<evidence type="ECO:0000256" key="6">
    <source>
        <dbReference type="SAM" id="Phobius"/>
    </source>
</evidence>
<feature type="transmembrane region" description="Helical" evidence="6">
    <location>
        <begin position="85"/>
        <end position="102"/>
    </location>
</feature>
<dbReference type="Proteomes" id="UP000470213">
    <property type="component" value="Unassembled WGS sequence"/>
</dbReference>